<dbReference type="InterPro" id="IPR050377">
    <property type="entry name" value="Radical_SAM_PqqE_MftC-like"/>
</dbReference>
<keyword evidence="2" id="KW-0004">4Fe-4S</keyword>
<dbReference type="InterPro" id="IPR058240">
    <property type="entry name" value="rSAM_sf"/>
</dbReference>
<organism evidence="8 9">
    <name type="scientific">Actinomyces johnsonii F0510</name>
    <dbReference type="NCBI Taxonomy" id="1227262"/>
    <lineage>
        <taxon>Bacteria</taxon>
        <taxon>Bacillati</taxon>
        <taxon>Actinomycetota</taxon>
        <taxon>Actinomycetes</taxon>
        <taxon>Actinomycetales</taxon>
        <taxon>Actinomycetaceae</taxon>
        <taxon>Actinomyces</taxon>
    </lineage>
</organism>
<evidence type="ECO:0000259" key="7">
    <source>
        <dbReference type="PROSITE" id="PS51918"/>
    </source>
</evidence>
<evidence type="ECO:0000256" key="1">
    <source>
        <dbReference type="ARBA" id="ARBA00001966"/>
    </source>
</evidence>
<evidence type="ECO:0000256" key="2">
    <source>
        <dbReference type="ARBA" id="ARBA00022485"/>
    </source>
</evidence>
<dbReference type="AlphaFoldDB" id="U1PYX5"/>
<dbReference type="GO" id="GO:0003824">
    <property type="term" value="F:catalytic activity"/>
    <property type="evidence" value="ECO:0007669"/>
    <property type="project" value="InterPro"/>
</dbReference>
<dbReference type="PANTHER" id="PTHR11228:SF7">
    <property type="entry name" value="PQQA PEPTIDE CYCLASE"/>
    <property type="match status" value="1"/>
</dbReference>
<keyword evidence="3" id="KW-0949">S-adenosyl-L-methionine</keyword>
<dbReference type="PATRIC" id="fig|1227262.3.peg.2545"/>
<dbReference type="InterPro" id="IPR034391">
    <property type="entry name" value="AdoMet-like_SPASM_containing"/>
</dbReference>
<dbReference type="SFLD" id="SFLDG01387">
    <property type="entry name" value="BtrN-like_SPASM_domain_contain"/>
    <property type="match status" value="1"/>
</dbReference>
<evidence type="ECO:0000256" key="6">
    <source>
        <dbReference type="ARBA" id="ARBA00023014"/>
    </source>
</evidence>
<dbReference type="PANTHER" id="PTHR11228">
    <property type="entry name" value="RADICAL SAM DOMAIN PROTEIN"/>
    <property type="match status" value="1"/>
</dbReference>
<dbReference type="PROSITE" id="PS51918">
    <property type="entry name" value="RADICAL_SAM"/>
    <property type="match status" value="1"/>
</dbReference>
<gene>
    <name evidence="8" type="ORF">HMPREF1549_03145</name>
</gene>
<evidence type="ECO:0000256" key="4">
    <source>
        <dbReference type="ARBA" id="ARBA00022723"/>
    </source>
</evidence>
<dbReference type="CDD" id="cd21109">
    <property type="entry name" value="SPASM"/>
    <property type="match status" value="1"/>
</dbReference>
<dbReference type="HOGENOM" id="CLU_009273_1_2_11"/>
<dbReference type="GO" id="GO:0046872">
    <property type="term" value="F:metal ion binding"/>
    <property type="evidence" value="ECO:0007669"/>
    <property type="project" value="UniProtKB-KW"/>
</dbReference>
<protein>
    <submittedName>
        <fullName evidence="8">Radical SAM domain protein</fullName>
    </submittedName>
</protein>
<dbReference type="InterPro" id="IPR007197">
    <property type="entry name" value="rSAM"/>
</dbReference>
<comment type="caution">
    <text evidence="8">The sequence shown here is derived from an EMBL/GenBank/DDBJ whole genome shotgun (WGS) entry which is preliminary data.</text>
</comment>
<dbReference type="InterPro" id="IPR013785">
    <property type="entry name" value="Aldolase_TIM"/>
</dbReference>
<dbReference type="Pfam" id="PF04055">
    <property type="entry name" value="Radical_SAM"/>
    <property type="match status" value="1"/>
</dbReference>
<evidence type="ECO:0000313" key="9">
    <source>
        <dbReference type="Proteomes" id="UP000016498"/>
    </source>
</evidence>
<dbReference type="InterPro" id="IPR023885">
    <property type="entry name" value="4Fe4S-binding_SPASM_dom"/>
</dbReference>
<dbReference type="SFLD" id="SFLDS00029">
    <property type="entry name" value="Radical_SAM"/>
    <property type="match status" value="1"/>
</dbReference>
<evidence type="ECO:0000256" key="5">
    <source>
        <dbReference type="ARBA" id="ARBA00023004"/>
    </source>
</evidence>
<reference evidence="8 9" key="1">
    <citation type="submission" date="2013-06" db="EMBL/GenBank/DDBJ databases">
        <authorList>
            <person name="Weinstock G."/>
            <person name="Sodergren E."/>
            <person name="Lobos E.A."/>
            <person name="Fulton L."/>
            <person name="Fulton R."/>
            <person name="Courtney L."/>
            <person name="Fronick C."/>
            <person name="O'Laughlin M."/>
            <person name="Godfrey J."/>
            <person name="Wilson R.M."/>
            <person name="Miner T."/>
            <person name="Farmer C."/>
            <person name="Delehaunty K."/>
            <person name="Cordes M."/>
            <person name="Minx P."/>
            <person name="Tomlinson C."/>
            <person name="Chen J."/>
            <person name="Wollam A."/>
            <person name="Pepin K.H."/>
            <person name="Bhonagiri V."/>
            <person name="Zhang X."/>
            <person name="Warren W."/>
            <person name="Mitreva M."/>
            <person name="Mardis E.R."/>
            <person name="Wilson R.K."/>
        </authorList>
    </citation>
    <scope>NUCLEOTIDE SEQUENCE [LARGE SCALE GENOMIC DNA]</scope>
    <source>
        <strain evidence="8 9">F0510</strain>
    </source>
</reference>
<name>U1PYX5_9ACTO</name>
<dbReference type="SUPFAM" id="SSF102114">
    <property type="entry name" value="Radical SAM enzymes"/>
    <property type="match status" value="1"/>
</dbReference>
<comment type="cofactor">
    <cofactor evidence="1">
        <name>[4Fe-4S] cluster</name>
        <dbReference type="ChEBI" id="CHEBI:49883"/>
    </cofactor>
</comment>
<accession>U1PYX5</accession>
<keyword evidence="6" id="KW-0411">Iron-sulfur</keyword>
<dbReference type="GO" id="GO:0051536">
    <property type="term" value="F:iron-sulfur cluster binding"/>
    <property type="evidence" value="ECO:0007669"/>
    <property type="project" value="UniProtKB-KW"/>
</dbReference>
<evidence type="ECO:0000313" key="8">
    <source>
        <dbReference type="EMBL" id="ERH15601.1"/>
    </source>
</evidence>
<dbReference type="Pfam" id="PF13186">
    <property type="entry name" value="SPASM"/>
    <property type="match status" value="1"/>
</dbReference>
<keyword evidence="5" id="KW-0408">Iron</keyword>
<dbReference type="CDD" id="cd01335">
    <property type="entry name" value="Radical_SAM"/>
    <property type="match status" value="1"/>
</dbReference>
<dbReference type="EMBL" id="AWSD01000386">
    <property type="protein sequence ID" value="ERH15601.1"/>
    <property type="molecule type" value="Genomic_DNA"/>
</dbReference>
<evidence type="ECO:0000256" key="3">
    <source>
        <dbReference type="ARBA" id="ARBA00022691"/>
    </source>
</evidence>
<dbReference type="Gene3D" id="3.20.20.70">
    <property type="entry name" value="Aldolase class I"/>
    <property type="match status" value="1"/>
</dbReference>
<sequence>MPEIRQIETTSVCNLRCVFCPYDEMTRAKHHMDVESFRNFLGRRELEHVDEIALHHFGEPFLQANFHEFVRTATNLGIGTVVSSNMTRLSEAMVERVLGAGLSRLIVSIDAAKPETYSKLRVRGRLEDVESNLRMLLRKKMEMGSSIFIQTQFIVTPENHSEVETFESRWLAEPGVDQVVIRHERTHAGQVVRHSQYQNREELRQPCRYLWESVVIMQDGTVVPCCKDFDAKAPLGNAFEQDLGEIWNGDVVQSMRRSHIDSNYGAFSLCANCSEWRGEPAFPADEAEERVRGFARLKSSFRDEPRHMRVWE</sequence>
<proteinExistence type="predicted"/>
<keyword evidence="4" id="KW-0479">Metal-binding</keyword>
<dbReference type="Proteomes" id="UP000016498">
    <property type="component" value="Unassembled WGS sequence"/>
</dbReference>
<dbReference type="SFLD" id="SFLDG01067">
    <property type="entry name" value="SPASM/twitch_domain_containing"/>
    <property type="match status" value="1"/>
</dbReference>
<feature type="domain" description="Radical SAM core" evidence="7">
    <location>
        <begin position="1"/>
        <end position="213"/>
    </location>
</feature>